<feature type="region of interest" description="Disordered" evidence="1">
    <location>
        <begin position="428"/>
        <end position="448"/>
    </location>
</feature>
<dbReference type="PANTHER" id="PTHR12864">
    <property type="entry name" value="RAN BINDING PROTEIN 9-RELATED"/>
    <property type="match status" value="1"/>
</dbReference>
<proteinExistence type="predicted"/>
<dbReference type="Proteomes" id="UP000077202">
    <property type="component" value="Unassembled WGS sequence"/>
</dbReference>
<feature type="domain" description="CTLH" evidence="2">
    <location>
        <begin position="43"/>
        <end position="94"/>
    </location>
</feature>
<accession>A0A176WPG4</accession>
<name>A0A176WPG4_MARPO</name>
<feature type="compositionally biased region" description="Low complexity" evidence="1">
    <location>
        <begin position="433"/>
        <end position="446"/>
    </location>
</feature>
<keyword evidence="5" id="KW-1185">Reference proteome</keyword>
<reference evidence="6" key="3">
    <citation type="journal article" date="2020" name="Curr. Biol.">
        <title>Chromatin organization in early land plants reveals an ancestral association between H3K27me3, transposons, and constitutive heterochromatin.</title>
        <authorList>
            <person name="Montgomery S.A."/>
            <person name="Tanizawa Y."/>
            <person name="Galik B."/>
            <person name="Wang N."/>
            <person name="Ito T."/>
            <person name="Mochizuki T."/>
            <person name="Akimcheva S."/>
            <person name="Bowman J.L."/>
            <person name="Cognat V."/>
            <person name="Marechal-Drouard L."/>
            <person name="Ekker H."/>
            <person name="Hong S.F."/>
            <person name="Kohchi T."/>
            <person name="Lin S.S."/>
            <person name="Liu L.D."/>
            <person name="Nakamura Y."/>
            <person name="Valeeva L.R."/>
            <person name="Shakirov E.V."/>
            <person name="Shippen D.E."/>
            <person name="Wei W.L."/>
            <person name="Yagura M."/>
            <person name="Yamaoka S."/>
            <person name="Yamato K.T."/>
            <person name="Liu C."/>
            <person name="Berger F."/>
        </authorList>
    </citation>
    <scope>NUCLEOTIDE SEQUENCE [LARGE SCALE GENOMIC DNA]</scope>
    <source>
        <strain evidence="6">Tak-1</strain>
    </source>
</reference>
<evidence type="ECO:0000313" key="5">
    <source>
        <dbReference type="Proteomes" id="UP000077202"/>
    </source>
</evidence>
<dbReference type="InterPro" id="IPR050618">
    <property type="entry name" value="Ubq-SigPath_Reg"/>
</dbReference>
<dbReference type="Proteomes" id="UP001162541">
    <property type="component" value="Chromosome 4"/>
</dbReference>
<sequence length="777" mass="85068">MDAQLVNWGVLDALVLDYAEEEQLVECEGFEASPQVAPRRLVELVRALIETGRIAEALEVINESAQALLEDPHLLFRLQKQRFLELLRGGEPNQQQQAIMCSRTTLGPCALNAYPEAYEEFKRVLLALMYDKDDPSSPVADEWSEVRRAELAAIVASTLKAQQHAYDPLFSLTLRYLISVQNAYCQQQAIVSPIAEIASSLLSKDRDPPAAPRESLLEAPNFSEADVQALAQAVDLPRQGAVNSLRYTGGDLTSAFKNELSRMRLTTSLVDELVREYCLYRGLIERGTNAPSDSRSSSDAVAAELTSVLALDVVNRMKSCTEMKVSPSEQSEDTVISEAKEDPVGNLVASSDNGERHVEMEEATFMVEPSVKNKIQLNATESTLENPQSSEVAEDVVMQDCDDDPLIYRSLMIYRPQNGEMLREDGRFGSSGGCSTSGISQSGSNGAHSAGLRMGIGKEISGLPSTGRRRWRGRKQLILSGFTNGSWVTAKYQQLSSLELSQLTNLAELQDMKTDTSNKPESQDDVVETYGRALGIRQLAIEGKIDAVIQEVQRLHPDFFEHNQHLLFQLKQVEFLQLVEGGHFTDALRVARADLGPLAAKYHELLKPLKETLLALARPKGEISLKPTPPSVLAAALQVALGASLGIAEPKLMKILRNCLYMHTEWFKLQMCSDPFGELLSINTLKETNSNASASTRGDSKLGSGGGSGEHAVIDLSSTRTGDGGGSQQSESSREGPLFDEMSILTIMEWMALSRGDAIQLLTQYDGSVDSVLANLI</sequence>
<dbReference type="SMART" id="SM00668">
    <property type="entry name" value="CTLH"/>
    <property type="match status" value="2"/>
</dbReference>
<dbReference type="PROSITE" id="PS50897">
    <property type="entry name" value="CTLH"/>
    <property type="match status" value="2"/>
</dbReference>
<evidence type="ECO:0000259" key="2">
    <source>
        <dbReference type="PROSITE" id="PS50897"/>
    </source>
</evidence>
<dbReference type="InterPro" id="IPR006595">
    <property type="entry name" value="CTLH_C"/>
</dbReference>
<dbReference type="EMBL" id="AP019869">
    <property type="protein sequence ID" value="BBN09091.1"/>
    <property type="molecule type" value="Genomic_DNA"/>
</dbReference>
<dbReference type="Pfam" id="PF10607">
    <property type="entry name" value="CTLH"/>
    <property type="match status" value="2"/>
</dbReference>
<feature type="domain" description="CTLH" evidence="2">
    <location>
        <begin position="529"/>
        <end position="586"/>
    </location>
</feature>
<evidence type="ECO:0000256" key="1">
    <source>
        <dbReference type="SAM" id="MobiDB-lite"/>
    </source>
</evidence>
<evidence type="ECO:0000313" key="6">
    <source>
        <dbReference type="Proteomes" id="UP001162541"/>
    </source>
</evidence>
<gene>
    <name evidence="4" type="ORF">AXG93_1593s1510</name>
    <name evidence="3" type="ORF">Mp_4g17070</name>
</gene>
<protein>
    <recommendedName>
        <fullName evidence="2">CTLH domain-containing protein</fullName>
    </recommendedName>
</protein>
<reference evidence="3" key="2">
    <citation type="journal article" date="2019" name="Curr. Biol.">
        <title>Chromatin organization in early land plants reveals an ancestral association between H3K27me3, transposons, and constitutive heterochromatin.</title>
        <authorList>
            <person name="Montgomery S.A."/>
            <person name="Tanizawa Y."/>
            <person name="Galik B."/>
            <person name="Wang N."/>
            <person name="Ito T."/>
            <person name="Mochizuki T."/>
            <person name="Akimcheva S."/>
            <person name="Bowman J."/>
            <person name="Cognat V."/>
            <person name="Drouard L."/>
            <person name="Ekker H."/>
            <person name="Houng S."/>
            <person name="Kohchi T."/>
            <person name="Lin S."/>
            <person name="Liu L.D."/>
            <person name="Nakamura Y."/>
            <person name="Valeeva L.R."/>
            <person name="Shakirov E.V."/>
            <person name="Shippen D.E."/>
            <person name="Wei W."/>
            <person name="Yagura M."/>
            <person name="Yamaoka S."/>
            <person name="Yamato K.T."/>
            <person name="Liu C."/>
            <person name="Berger F."/>
        </authorList>
    </citation>
    <scope>NUCLEOTIDE SEQUENCE [LARGE SCALE GENOMIC DNA]</scope>
    <source>
        <strain evidence="3">Tak-1</strain>
    </source>
</reference>
<dbReference type="EMBL" id="LVLJ01000445">
    <property type="protein sequence ID" value="OAE34192.1"/>
    <property type="molecule type" value="Genomic_DNA"/>
</dbReference>
<dbReference type="InterPro" id="IPR024964">
    <property type="entry name" value="CTLH/CRA"/>
</dbReference>
<evidence type="ECO:0000313" key="3">
    <source>
        <dbReference type="EMBL" id="BBN09091.1"/>
    </source>
</evidence>
<evidence type="ECO:0000313" key="4">
    <source>
        <dbReference type="EMBL" id="OAE34192.1"/>
    </source>
</evidence>
<dbReference type="AlphaFoldDB" id="A0A176WPG4"/>
<organism evidence="4 5">
    <name type="scientific">Marchantia polymorpha subsp. ruderalis</name>
    <dbReference type="NCBI Taxonomy" id="1480154"/>
    <lineage>
        <taxon>Eukaryota</taxon>
        <taxon>Viridiplantae</taxon>
        <taxon>Streptophyta</taxon>
        <taxon>Embryophyta</taxon>
        <taxon>Marchantiophyta</taxon>
        <taxon>Marchantiopsida</taxon>
        <taxon>Marchantiidae</taxon>
        <taxon>Marchantiales</taxon>
        <taxon>Marchantiaceae</taxon>
        <taxon>Marchantia</taxon>
    </lineage>
</organism>
<reference evidence="4 5" key="1">
    <citation type="submission" date="2016-03" db="EMBL/GenBank/DDBJ databases">
        <title>Mechanisms controlling the formation of the plant cell surface in tip-growing cells are functionally conserved among land plants.</title>
        <authorList>
            <person name="Honkanen S."/>
            <person name="Jones V.A."/>
            <person name="Morieri G."/>
            <person name="Champion C."/>
            <person name="Hetherington A.J."/>
            <person name="Kelly S."/>
            <person name="Saint-Marcoux D."/>
            <person name="Proust H."/>
            <person name="Prescott H."/>
            <person name="Dolan L."/>
        </authorList>
    </citation>
    <scope>NUCLEOTIDE SEQUENCE [LARGE SCALE GENOMIC DNA]</scope>
    <source>
        <strain evidence="5">cv. Tak-1 and cv. Tak-2</strain>
        <tissue evidence="4">Whole gametophyte</tissue>
    </source>
</reference>
<feature type="region of interest" description="Disordered" evidence="1">
    <location>
        <begin position="690"/>
        <end position="736"/>
    </location>
</feature>